<dbReference type="InParanoid" id="A0A059CAE2"/>
<accession>A0A059CAE2</accession>
<evidence type="ECO:0000313" key="1">
    <source>
        <dbReference type="EMBL" id="KCW75219.1"/>
    </source>
</evidence>
<dbReference type="Gramene" id="KCW75219">
    <property type="protein sequence ID" value="KCW75219"/>
    <property type="gene ID" value="EUGRSUZ_E03970"/>
</dbReference>
<sequence length="71" mass="7988">MALVAGRITLTVFLSRPETYHLILFPLEICFLHGTSGVRLSDLTPRTRRHLDVTGASVRDVSPRYFFGPDT</sequence>
<proteinExistence type="predicted"/>
<protein>
    <submittedName>
        <fullName evidence="1">Uncharacterized protein</fullName>
    </submittedName>
</protein>
<dbReference type="AlphaFoldDB" id="A0A059CAE2"/>
<organism evidence="1">
    <name type="scientific">Eucalyptus grandis</name>
    <name type="common">Flooded gum</name>
    <dbReference type="NCBI Taxonomy" id="71139"/>
    <lineage>
        <taxon>Eukaryota</taxon>
        <taxon>Viridiplantae</taxon>
        <taxon>Streptophyta</taxon>
        <taxon>Embryophyta</taxon>
        <taxon>Tracheophyta</taxon>
        <taxon>Spermatophyta</taxon>
        <taxon>Magnoliopsida</taxon>
        <taxon>eudicotyledons</taxon>
        <taxon>Gunneridae</taxon>
        <taxon>Pentapetalae</taxon>
        <taxon>rosids</taxon>
        <taxon>malvids</taxon>
        <taxon>Myrtales</taxon>
        <taxon>Myrtaceae</taxon>
        <taxon>Myrtoideae</taxon>
        <taxon>Eucalypteae</taxon>
        <taxon>Eucalyptus</taxon>
    </lineage>
</organism>
<gene>
    <name evidence="1" type="ORF">EUGRSUZ_E03970</name>
</gene>
<name>A0A059CAE2_EUCGR</name>
<reference evidence="1" key="1">
    <citation type="submission" date="2013-07" db="EMBL/GenBank/DDBJ databases">
        <title>The genome of Eucalyptus grandis.</title>
        <authorList>
            <person name="Schmutz J."/>
            <person name="Hayes R."/>
            <person name="Myburg A."/>
            <person name="Tuskan G."/>
            <person name="Grattapaglia D."/>
            <person name="Rokhsar D.S."/>
        </authorList>
    </citation>
    <scope>NUCLEOTIDE SEQUENCE</scope>
    <source>
        <tissue evidence="1">Leaf extractions</tissue>
    </source>
</reference>
<dbReference type="EMBL" id="KK198757">
    <property type="protein sequence ID" value="KCW75219.1"/>
    <property type="molecule type" value="Genomic_DNA"/>
</dbReference>